<dbReference type="PANTHER" id="PTHR35998:SF1">
    <property type="entry name" value="OS02G0127900 PROTEIN"/>
    <property type="match status" value="1"/>
</dbReference>
<evidence type="ECO:0000313" key="1">
    <source>
        <dbReference type="EMBL" id="KAJ8510832.1"/>
    </source>
</evidence>
<gene>
    <name evidence="1" type="ORF">OPV22_001266</name>
</gene>
<sequence>MVLWEMTLAKVYFLGLKRTYRIITLRIQRRLLGPRHPELRQFPHRRTSGIFDQGMQHGEEYREFHSLVALIK</sequence>
<comment type="caution">
    <text evidence="1">The sequence shown here is derived from an EMBL/GenBank/DDBJ whole genome shotgun (WGS) entry which is preliminary data.</text>
</comment>
<proteinExistence type="predicted"/>
<name>A0AAV8RW48_ENSVE</name>
<dbReference type="AlphaFoldDB" id="A0AAV8RW48"/>
<dbReference type="EMBL" id="JAQQAF010000001">
    <property type="protein sequence ID" value="KAJ8510832.1"/>
    <property type="molecule type" value="Genomic_DNA"/>
</dbReference>
<keyword evidence="2" id="KW-1185">Reference proteome</keyword>
<organism evidence="1 2">
    <name type="scientific">Ensete ventricosum</name>
    <name type="common">Abyssinian banana</name>
    <name type="synonym">Musa ensete</name>
    <dbReference type="NCBI Taxonomy" id="4639"/>
    <lineage>
        <taxon>Eukaryota</taxon>
        <taxon>Viridiplantae</taxon>
        <taxon>Streptophyta</taxon>
        <taxon>Embryophyta</taxon>
        <taxon>Tracheophyta</taxon>
        <taxon>Spermatophyta</taxon>
        <taxon>Magnoliopsida</taxon>
        <taxon>Liliopsida</taxon>
        <taxon>Zingiberales</taxon>
        <taxon>Musaceae</taxon>
        <taxon>Ensete</taxon>
    </lineage>
</organism>
<dbReference type="Proteomes" id="UP001222027">
    <property type="component" value="Unassembled WGS sequence"/>
</dbReference>
<evidence type="ECO:0000313" key="2">
    <source>
        <dbReference type="Proteomes" id="UP001222027"/>
    </source>
</evidence>
<accession>A0AAV8RW48</accession>
<protein>
    <submittedName>
        <fullName evidence="1">Uncharacterized protein</fullName>
    </submittedName>
</protein>
<dbReference type="PANTHER" id="PTHR35998">
    <property type="entry name" value="OS02G0127900 PROTEIN"/>
    <property type="match status" value="1"/>
</dbReference>
<reference evidence="1 2" key="1">
    <citation type="submission" date="2022-12" db="EMBL/GenBank/DDBJ databases">
        <title>Chromosome-scale assembly of the Ensete ventricosum genome.</title>
        <authorList>
            <person name="Dussert Y."/>
            <person name="Stocks J."/>
            <person name="Wendawek A."/>
            <person name="Woldeyes F."/>
            <person name="Nichols R.A."/>
            <person name="Borrell J.S."/>
        </authorList>
    </citation>
    <scope>NUCLEOTIDE SEQUENCE [LARGE SCALE GENOMIC DNA]</scope>
    <source>
        <strain evidence="2">cv. Maze</strain>
        <tissue evidence="1">Seeds</tissue>
    </source>
</reference>